<protein>
    <submittedName>
        <fullName evidence="5">Putative exoribonuclease (3'-5')</fullName>
        <ecNumber evidence="5">3.1.-.-</ecNumber>
    </submittedName>
</protein>
<dbReference type="AlphaFoldDB" id="A0A1K2BYK7"/>
<dbReference type="InterPro" id="IPR012337">
    <property type="entry name" value="RNaseH-like_sf"/>
</dbReference>
<evidence type="ECO:0000256" key="2">
    <source>
        <dbReference type="ARBA" id="ARBA00022801"/>
    </source>
</evidence>
<dbReference type="Pfam" id="PF00929">
    <property type="entry name" value="RNase_T"/>
    <property type="match status" value="1"/>
</dbReference>
<dbReference type="InterPro" id="IPR036397">
    <property type="entry name" value="RNaseH_sf"/>
</dbReference>
<dbReference type="CDD" id="cd06133">
    <property type="entry name" value="ERI-1_3'hExo_like"/>
    <property type="match status" value="1"/>
</dbReference>
<dbReference type="EMBL" id="CABWLH010000010">
    <property type="protein sequence ID" value="VXC07730.1"/>
    <property type="molecule type" value="Genomic_DNA"/>
</dbReference>
<evidence type="ECO:0000256" key="1">
    <source>
        <dbReference type="ARBA" id="ARBA00022722"/>
    </source>
</evidence>
<dbReference type="Gene3D" id="3.30.420.10">
    <property type="entry name" value="Ribonuclease H-like superfamily/Ribonuclease H"/>
    <property type="match status" value="1"/>
</dbReference>
<sequence>MENRRESGVRLMEQKTLLVVDFEFTMPDGKYHPQNFFPEIIEAGVVKASNETIIDTFSSYVKPKKFPKLTKRCKSFLGITQQDVESGISFEAFIEKLVSLDGGEDCEIITWGNMDMKVLKQNCMLNHIGFPFKGNQRDLAFEYKTFFGDRTLTGLRKAAKEYGSEGAGKHHKALDDAMTTYQLFTLFEKDRSYVENPQTTKIGELIDFSHFFDSAD</sequence>
<dbReference type="InterPro" id="IPR013520">
    <property type="entry name" value="Ribonucl_H"/>
</dbReference>
<dbReference type="GO" id="GO:0000175">
    <property type="term" value="F:3'-5'-RNA exonuclease activity"/>
    <property type="evidence" value="ECO:0007669"/>
    <property type="project" value="InterPro"/>
</dbReference>
<proteinExistence type="predicted"/>
<keyword evidence="2 5" id="KW-0378">Hydrolase</keyword>
<dbReference type="GO" id="GO:0003676">
    <property type="term" value="F:nucleic acid binding"/>
    <property type="evidence" value="ECO:0007669"/>
    <property type="project" value="InterPro"/>
</dbReference>
<dbReference type="InterPro" id="IPR051274">
    <property type="entry name" value="3-5_Exoribonuclease"/>
</dbReference>
<dbReference type="NCBIfam" id="NF005838">
    <property type="entry name" value="PRK07748.1"/>
    <property type="match status" value="1"/>
</dbReference>
<accession>A0A1K2BYK7</accession>
<dbReference type="PANTHER" id="PTHR23044:SF61">
    <property type="entry name" value="3'-5' EXORIBONUCLEASE 1-RELATED"/>
    <property type="match status" value="1"/>
</dbReference>
<dbReference type="Proteomes" id="UP000433089">
    <property type="component" value="Unassembled WGS sequence"/>
</dbReference>
<dbReference type="InterPro" id="IPR047201">
    <property type="entry name" value="ERI-1_3'hExo-like"/>
</dbReference>
<dbReference type="SUPFAM" id="SSF53098">
    <property type="entry name" value="Ribonuclease H-like"/>
    <property type="match status" value="1"/>
</dbReference>
<feature type="domain" description="Exonuclease" evidence="4">
    <location>
        <begin position="16"/>
        <end position="193"/>
    </location>
</feature>
<dbReference type="SMART" id="SM00479">
    <property type="entry name" value="EXOIII"/>
    <property type="match status" value="1"/>
</dbReference>
<evidence type="ECO:0000313" key="5">
    <source>
        <dbReference type="EMBL" id="VXC07730.1"/>
    </source>
</evidence>
<dbReference type="EC" id="3.1.-.-" evidence="5"/>
<name>A0A1K2BYK7_BACAB</name>
<evidence type="ECO:0000259" key="4">
    <source>
        <dbReference type="SMART" id="SM00479"/>
    </source>
</evidence>
<dbReference type="PANTHER" id="PTHR23044">
    <property type="entry name" value="3'-5' EXONUCLEASE ERI1-RELATED"/>
    <property type="match status" value="1"/>
</dbReference>
<organism evidence="5 6">
    <name type="scientific">Bacillus altitudinis</name>
    <dbReference type="NCBI Taxonomy" id="293387"/>
    <lineage>
        <taxon>Bacteria</taxon>
        <taxon>Bacillati</taxon>
        <taxon>Bacillota</taxon>
        <taxon>Bacilli</taxon>
        <taxon>Bacillales</taxon>
        <taxon>Bacillaceae</taxon>
        <taxon>Bacillus</taxon>
    </lineage>
</organism>
<evidence type="ECO:0000313" key="6">
    <source>
        <dbReference type="Proteomes" id="UP000433089"/>
    </source>
</evidence>
<accession>A0A653VN59</accession>
<gene>
    <name evidence="5" type="primary">kapD</name>
    <name evidence="5" type="ORF">BACI348_50203</name>
</gene>
<evidence type="ECO:0000256" key="3">
    <source>
        <dbReference type="ARBA" id="ARBA00022839"/>
    </source>
</evidence>
<keyword evidence="1" id="KW-0540">Nuclease</keyword>
<reference evidence="5 6" key="1">
    <citation type="submission" date="2019-10" db="EMBL/GenBank/DDBJ databases">
        <authorList>
            <person name="Karimi E."/>
        </authorList>
    </citation>
    <scope>NUCLEOTIDE SEQUENCE [LARGE SCALE GENOMIC DNA]</scope>
    <source>
        <strain evidence="5">Bacillus sp. 348</strain>
    </source>
</reference>
<keyword evidence="3" id="KW-0269">Exonuclease</keyword>